<evidence type="ECO:0000313" key="3">
    <source>
        <dbReference type="Proteomes" id="UP000272464"/>
    </source>
</evidence>
<feature type="compositionally biased region" description="Low complexity" evidence="1">
    <location>
        <begin position="153"/>
        <end position="166"/>
    </location>
</feature>
<proteinExistence type="predicted"/>
<dbReference type="Proteomes" id="UP000272464">
    <property type="component" value="Unassembled WGS sequence"/>
</dbReference>
<feature type="compositionally biased region" description="Low complexity" evidence="1">
    <location>
        <begin position="74"/>
        <end position="93"/>
    </location>
</feature>
<sequence>MPPQEHPRPRPRRRRPAGAAAQDPAPPSAAAAMQSTPPQQALRPRRRVRSWRSRSCKRHRRRARAPKAAPPVAAPLRQRAARLGAARRAPGGASRDGSQAGPTARLLAPQEGTLRCRQGSCFSHLQHLPLVEPCSHTALPEARLQKPSPGPPAESSSSPGLLPSNI</sequence>
<gene>
    <name evidence="2" type="ORF">EJP77_09565</name>
</gene>
<evidence type="ECO:0000256" key="1">
    <source>
        <dbReference type="SAM" id="MobiDB-lite"/>
    </source>
</evidence>
<comment type="caution">
    <text evidence="2">The sequence shown here is derived from an EMBL/GenBank/DDBJ whole genome shotgun (WGS) entry which is preliminary data.</text>
</comment>
<feature type="compositionally biased region" description="Basic residues" evidence="1">
    <location>
        <begin position="43"/>
        <end position="65"/>
    </location>
</feature>
<dbReference type="RefSeq" id="WP_127199012.1">
    <property type="nucleotide sequence ID" value="NZ_RZNX01000003.1"/>
</dbReference>
<evidence type="ECO:0000313" key="2">
    <source>
        <dbReference type="EMBL" id="RUT31631.1"/>
    </source>
</evidence>
<name>A0A433XBW0_9BACL</name>
<feature type="region of interest" description="Disordered" evidence="1">
    <location>
        <begin position="141"/>
        <end position="166"/>
    </location>
</feature>
<organism evidence="2 3">
    <name type="scientific">Paenibacillus zeisoli</name>
    <dbReference type="NCBI Taxonomy" id="2496267"/>
    <lineage>
        <taxon>Bacteria</taxon>
        <taxon>Bacillati</taxon>
        <taxon>Bacillota</taxon>
        <taxon>Bacilli</taxon>
        <taxon>Bacillales</taxon>
        <taxon>Paenibacillaceae</taxon>
        <taxon>Paenibacillus</taxon>
    </lineage>
</organism>
<feature type="region of interest" description="Disordered" evidence="1">
    <location>
        <begin position="1"/>
        <end position="106"/>
    </location>
</feature>
<feature type="compositionally biased region" description="Low complexity" evidence="1">
    <location>
        <begin position="17"/>
        <end position="41"/>
    </location>
</feature>
<keyword evidence="3" id="KW-1185">Reference proteome</keyword>
<protein>
    <submittedName>
        <fullName evidence="2">Uncharacterized protein</fullName>
    </submittedName>
</protein>
<accession>A0A433XBW0</accession>
<dbReference type="EMBL" id="RZNX01000003">
    <property type="protein sequence ID" value="RUT31631.1"/>
    <property type="molecule type" value="Genomic_DNA"/>
</dbReference>
<reference evidence="2 3" key="1">
    <citation type="submission" date="2018-12" db="EMBL/GenBank/DDBJ databases">
        <authorList>
            <person name="Sun L."/>
            <person name="Chen Z."/>
        </authorList>
    </citation>
    <scope>NUCLEOTIDE SEQUENCE [LARGE SCALE GENOMIC DNA]</scope>
    <source>
        <strain evidence="2 3">3-5-3</strain>
    </source>
</reference>
<dbReference type="AlphaFoldDB" id="A0A433XBW0"/>